<feature type="transmembrane region" description="Helical" evidence="1">
    <location>
        <begin position="20"/>
        <end position="38"/>
    </location>
</feature>
<evidence type="ECO:0000313" key="2">
    <source>
        <dbReference type="EMBL" id="QHT80607.1"/>
    </source>
</evidence>
<protein>
    <submittedName>
        <fullName evidence="2">Uncharacterized protein</fullName>
    </submittedName>
</protein>
<keyword evidence="1" id="KW-1133">Transmembrane helix</keyword>
<feature type="transmembrane region" description="Helical" evidence="1">
    <location>
        <begin position="189"/>
        <end position="209"/>
    </location>
</feature>
<proteinExistence type="predicted"/>
<reference evidence="2" key="1">
    <citation type="journal article" date="2020" name="Nature">
        <title>Giant virus diversity and host interactions through global metagenomics.</title>
        <authorList>
            <person name="Schulz F."/>
            <person name="Roux S."/>
            <person name="Paez-Espino D."/>
            <person name="Jungbluth S."/>
            <person name="Walsh D.A."/>
            <person name="Denef V.J."/>
            <person name="McMahon K.D."/>
            <person name="Konstantinidis K.T."/>
            <person name="Eloe-Fadrosh E.A."/>
            <person name="Kyrpides N.C."/>
            <person name="Woyke T."/>
        </authorList>
    </citation>
    <scope>NUCLEOTIDE SEQUENCE</scope>
    <source>
        <strain evidence="2">GVMAG-M-3300023184-121</strain>
    </source>
</reference>
<sequence>METPDTKGSDSGVTIIEEKWPFLVMVIGLLIGLGYTISTMERNVIINHWTDRRCEIPVMFGGSFFKPDLDTRTPTEFAIDNFEFCIKSFVNRFVMLLLSPVQALFEKQVDAAGTAMNGLDSIRQMVQVIYNQFSSYLEYMYKKFNRSVFEMSRVVQYLKMAIQKMNAIAMSMIYTGISMFRGMLNTIRLIIRVVLIICGIMIAIIFFLWFILFPVIPIIIAALVMIIHSIYPFRGILDPAIQEDAEDKKGPFCFAEGTLVSILDEKGESSTCPVEKIRVGQMLNHGCGRVTAAIIMRGDGITLYSVDGIIVSASHLIKGTDGHWKPVSEDERAVPTSYTSPLIYCFNTTSNDIPLISSHQTPIYFRDWEEIGNEDEKAQYMWNYLVSKILNGHSSYPEWKEDIRFHCETPLMGCNVLVKTRRGWIPISAVKWGDILDRFGKEQAILAQIEGEVEAGNNKSGEWHTEQYEDCNGIWRKSKNTVQSGTSLLKGWNLITESGEIIIWDANMQKETIVRDFTEVGCSNIHKTYAFVEARLRM</sequence>
<evidence type="ECO:0000256" key="1">
    <source>
        <dbReference type="SAM" id="Phobius"/>
    </source>
</evidence>
<organism evidence="2">
    <name type="scientific">viral metagenome</name>
    <dbReference type="NCBI Taxonomy" id="1070528"/>
    <lineage>
        <taxon>unclassified sequences</taxon>
        <taxon>metagenomes</taxon>
        <taxon>organismal metagenomes</taxon>
    </lineage>
</organism>
<name>A0A6C0HJR7_9ZZZZ</name>
<keyword evidence="1" id="KW-0472">Membrane</keyword>
<feature type="transmembrane region" description="Helical" evidence="1">
    <location>
        <begin position="215"/>
        <end position="233"/>
    </location>
</feature>
<accession>A0A6C0HJR7</accession>
<dbReference type="AlphaFoldDB" id="A0A6C0HJR7"/>
<keyword evidence="1" id="KW-0812">Transmembrane</keyword>
<dbReference type="EMBL" id="MN739974">
    <property type="protein sequence ID" value="QHT80607.1"/>
    <property type="molecule type" value="Genomic_DNA"/>
</dbReference>